<gene>
    <name evidence="2" type="ORF">FMM02_05420</name>
</gene>
<evidence type="ECO:0008006" key="4">
    <source>
        <dbReference type="Google" id="ProtNLM"/>
    </source>
</evidence>
<evidence type="ECO:0000256" key="1">
    <source>
        <dbReference type="SAM" id="MobiDB-lite"/>
    </source>
</evidence>
<sequence length="204" mass="21980">MIEALLLAAANPAMRAIDAERAFAAQAQEAGQWTAFRNWSAPEAIMFTPNAGSAQAFLNDRKDPPIAVYWWPGRSFVSCDGNLAVNSGPWVREGGKTVGYFTTVWQRQPDGGWKWLLDHGDSLPAMRAEGGDIEPAVAACSKPVPSKPPRGTGAATEAGGGSSKDGTLHWGWTVEQDGSRNVFAMLWDGKEHRMVIDDKVAPGR</sequence>
<feature type="region of interest" description="Disordered" evidence="1">
    <location>
        <begin position="142"/>
        <end position="167"/>
    </location>
</feature>
<keyword evidence="3" id="KW-1185">Reference proteome</keyword>
<dbReference type="AlphaFoldDB" id="A0A516IRC7"/>
<dbReference type="Gene3D" id="3.10.450.50">
    <property type="match status" value="1"/>
</dbReference>
<dbReference type="Proteomes" id="UP000321857">
    <property type="component" value="Chromosome"/>
</dbReference>
<accession>A0A516IRC7</accession>
<organism evidence="2 3">
    <name type="scientific">Sphingomonas xanthus</name>
    <dbReference type="NCBI Taxonomy" id="2594473"/>
    <lineage>
        <taxon>Bacteria</taxon>
        <taxon>Pseudomonadati</taxon>
        <taxon>Pseudomonadota</taxon>
        <taxon>Alphaproteobacteria</taxon>
        <taxon>Sphingomonadales</taxon>
        <taxon>Sphingomonadaceae</taxon>
        <taxon>Sphingomonas</taxon>
    </lineage>
</organism>
<dbReference type="RefSeq" id="WP_147493903.1">
    <property type="nucleotide sequence ID" value="NZ_CP041659.1"/>
</dbReference>
<dbReference type="OrthoDB" id="7201546at2"/>
<evidence type="ECO:0000313" key="2">
    <source>
        <dbReference type="EMBL" id="QDP19450.1"/>
    </source>
</evidence>
<evidence type="ECO:0000313" key="3">
    <source>
        <dbReference type="Proteomes" id="UP000321857"/>
    </source>
</evidence>
<dbReference type="KEGG" id="sxa:FMM02_05420"/>
<reference evidence="2 3" key="1">
    <citation type="submission" date="2019-07" db="EMBL/GenBank/DDBJ databases">
        <title>Sphingomonas AE3 Genome sequencing and assembly.</title>
        <authorList>
            <person name="Kim H."/>
        </authorList>
    </citation>
    <scope>NUCLEOTIDE SEQUENCE [LARGE SCALE GENOMIC DNA]</scope>
    <source>
        <strain evidence="2 3">AE3</strain>
    </source>
</reference>
<dbReference type="EMBL" id="CP041659">
    <property type="protein sequence ID" value="QDP19450.1"/>
    <property type="molecule type" value="Genomic_DNA"/>
</dbReference>
<dbReference type="SUPFAM" id="SSF54427">
    <property type="entry name" value="NTF2-like"/>
    <property type="match status" value="1"/>
</dbReference>
<dbReference type="InterPro" id="IPR032710">
    <property type="entry name" value="NTF2-like_dom_sf"/>
</dbReference>
<proteinExistence type="predicted"/>
<protein>
    <recommendedName>
        <fullName evidence="4">DUF4440 domain-containing protein</fullName>
    </recommendedName>
</protein>
<name>A0A516IRC7_9SPHN</name>